<keyword evidence="7" id="KW-1185">Reference proteome</keyword>
<evidence type="ECO:0000259" key="5">
    <source>
        <dbReference type="Pfam" id="PF00296"/>
    </source>
</evidence>
<proteinExistence type="inferred from homology"/>
<protein>
    <submittedName>
        <fullName evidence="6">2,5-diketocamphane 1,2-monooxygenase 2</fullName>
        <ecNumber evidence="6">1.14.14.-</ecNumber>
    </submittedName>
</protein>
<evidence type="ECO:0000256" key="4">
    <source>
        <dbReference type="ARBA" id="ARBA00023033"/>
    </source>
</evidence>
<dbReference type="KEGG" id="sbae:DSM104329_03342"/>
<comment type="similarity">
    <text evidence="1">Belongs to the bacterial luciferase oxidoreductase family.</text>
</comment>
<reference evidence="6" key="1">
    <citation type="journal article" date="2022" name="Int. J. Syst. Evol. Microbiol.">
        <title>Pseudomonas aegrilactucae sp. nov. and Pseudomonas morbosilactucae sp. nov., pathogens causing bacterial rot of lettuce in Japan.</title>
        <authorList>
            <person name="Sawada H."/>
            <person name="Fujikawa T."/>
            <person name="Satou M."/>
        </authorList>
    </citation>
    <scope>NUCLEOTIDE SEQUENCE</scope>
    <source>
        <strain evidence="6">0166_1</strain>
    </source>
</reference>
<dbReference type="EC" id="1.14.14.-" evidence="6"/>
<evidence type="ECO:0000256" key="1">
    <source>
        <dbReference type="ARBA" id="ARBA00010426"/>
    </source>
</evidence>
<evidence type="ECO:0000313" key="7">
    <source>
        <dbReference type="Proteomes" id="UP001162834"/>
    </source>
</evidence>
<gene>
    <name evidence="6" type="ORF">DSM104329_03342</name>
</gene>
<evidence type="ECO:0000256" key="2">
    <source>
        <dbReference type="ARBA" id="ARBA00022630"/>
    </source>
</evidence>
<evidence type="ECO:0000256" key="3">
    <source>
        <dbReference type="ARBA" id="ARBA00023002"/>
    </source>
</evidence>
<keyword evidence="4" id="KW-0503">Monooxygenase</keyword>
<feature type="domain" description="Luciferase-like" evidence="5">
    <location>
        <begin position="1"/>
        <end position="321"/>
    </location>
</feature>
<dbReference type="Proteomes" id="UP001162834">
    <property type="component" value="Chromosome"/>
</dbReference>
<dbReference type="EMBL" id="CP087164">
    <property type="protein sequence ID" value="UGS36930.1"/>
    <property type="molecule type" value="Genomic_DNA"/>
</dbReference>
<dbReference type="InterPro" id="IPR036661">
    <property type="entry name" value="Luciferase-like_sf"/>
</dbReference>
<dbReference type="PANTHER" id="PTHR30137:SF16">
    <property type="entry name" value="BLL0895 PROTEIN"/>
    <property type="match status" value="1"/>
</dbReference>
<dbReference type="PANTHER" id="PTHR30137">
    <property type="entry name" value="LUCIFERASE-LIKE MONOOXYGENASE"/>
    <property type="match status" value="1"/>
</dbReference>
<evidence type="ECO:0000313" key="6">
    <source>
        <dbReference type="EMBL" id="UGS36930.1"/>
    </source>
</evidence>
<dbReference type="InterPro" id="IPR050766">
    <property type="entry name" value="Bact_Lucif_Oxidored"/>
</dbReference>
<organism evidence="6 7">
    <name type="scientific">Capillimicrobium parvum</name>
    <dbReference type="NCBI Taxonomy" id="2884022"/>
    <lineage>
        <taxon>Bacteria</taxon>
        <taxon>Bacillati</taxon>
        <taxon>Actinomycetota</taxon>
        <taxon>Thermoleophilia</taxon>
        <taxon>Solirubrobacterales</taxon>
        <taxon>Capillimicrobiaceae</taxon>
        <taxon>Capillimicrobium</taxon>
    </lineage>
</organism>
<keyword evidence="2" id="KW-0285">Flavoprotein</keyword>
<name>A0A9E7C0Z3_9ACTN</name>
<sequence length="370" mass="41145">MDVGLFLMPCNPPERPLADANRWNVDVLERADALGYAEAWIGEHFTVPWEPIPAPDLLLAQALRSTERIRLGPGAHIVPFHHPGVLAMRLAYLDHASGGRLNVAFTQGTSITDWRSFRPGAEEGEDRARLAEGIEIILKYWTEPGPWRYEGRFWTCEHVGPHPPENGVLAHHLDPLQRPHPPIAMAGITPDSGSLRRCGERGWWPLSLNLNPRVIGAHWATVEAGAAAGGRTADRRDWRVVKEVFVAETDEQARRYALDGNMGRYFREFNLPLFSDWGFLHLHKDSLDEPDSAVDVGYLCDRWLVGSPETVTRKLTELQEQLGGFGTLLVLGMDYADDPEPWYESMRLLAEEVVPQVPGLAAAPAAGAAP</sequence>
<dbReference type="GO" id="GO:0016705">
    <property type="term" value="F:oxidoreductase activity, acting on paired donors, with incorporation or reduction of molecular oxygen"/>
    <property type="evidence" value="ECO:0007669"/>
    <property type="project" value="InterPro"/>
</dbReference>
<dbReference type="Pfam" id="PF00296">
    <property type="entry name" value="Bac_luciferase"/>
    <property type="match status" value="1"/>
</dbReference>
<keyword evidence="3 6" id="KW-0560">Oxidoreductase</keyword>
<accession>A0A9E7C0Z3</accession>
<dbReference type="InterPro" id="IPR011251">
    <property type="entry name" value="Luciferase-like_dom"/>
</dbReference>
<dbReference type="GO" id="GO:0004497">
    <property type="term" value="F:monooxygenase activity"/>
    <property type="evidence" value="ECO:0007669"/>
    <property type="project" value="UniProtKB-KW"/>
</dbReference>
<dbReference type="GO" id="GO:0005829">
    <property type="term" value="C:cytosol"/>
    <property type="evidence" value="ECO:0007669"/>
    <property type="project" value="TreeGrafter"/>
</dbReference>
<dbReference type="Gene3D" id="3.20.20.30">
    <property type="entry name" value="Luciferase-like domain"/>
    <property type="match status" value="1"/>
</dbReference>
<dbReference type="AlphaFoldDB" id="A0A9E7C0Z3"/>
<dbReference type="RefSeq" id="WP_259310993.1">
    <property type="nucleotide sequence ID" value="NZ_CP087164.1"/>
</dbReference>
<dbReference type="SUPFAM" id="SSF51679">
    <property type="entry name" value="Bacterial luciferase-like"/>
    <property type="match status" value="1"/>
</dbReference>